<feature type="compositionally biased region" description="Basic and acidic residues" evidence="10">
    <location>
        <begin position="321"/>
        <end position="330"/>
    </location>
</feature>
<evidence type="ECO:0000256" key="1">
    <source>
        <dbReference type="ARBA" id="ARBA00004117"/>
    </source>
</evidence>
<feature type="compositionally biased region" description="Basic and acidic residues" evidence="10">
    <location>
        <begin position="283"/>
        <end position="292"/>
    </location>
</feature>
<evidence type="ECO:0000256" key="2">
    <source>
        <dbReference type="ARBA" id="ARBA00004651"/>
    </source>
</evidence>
<dbReference type="PIRSF" id="PIRSF004862">
    <property type="entry name" value="FliF"/>
    <property type="match status" value="1"/>
</dbReference>
<dbReference type="InterPro" id="IPR045851">
    <property type="entry name" value="AMP-bd_C_sf"/>
</dbReference>
<keyword evidence="14" id="KW-0282">Flagellum</keyword>
<name>A0AA96GFC8_9BACT</name>
<dbReference type="EMBL" id="CP116967">
    <property type="protein sequence ID" value="WNM56756.1"/>
    <property type="molecule type" value="Genomic_DNA"/>
</dbReference>
<dbReference type="InterPro" id="IPR000067">
    <property type="entry name" value="FlgMring_FliF"/>
</dbReference>
<dbReference type="KEGG" id="nall:PP769_12295"/>
<gene>
    <name evidence="14" type="primary">fliF</name>
    <name evidence="14" type="ORF">PP769_12295</name>
</gene>
<dbReference type="Proteomes" id="UP001302719">
    <property type="component" value="Chromosome"/>
</dbReference>
<evidence type="ECO:0000313" key="15">
    <source>
        <dbReference type="Proteomes" id="UP001302719"/>
    </source>
</evidence>
<evidence type="ECO:0000256" key="5">
    <source>
        <dbReference type="ARBA" id="ARBA00022692"/>
    </source>
</evidence>
<feature type="transmembrane region" description="Helical" evidence="11">
    <location>
        <begin position="438"/>
        <end position="462"/>
    </location>
</feature>
<evidence type="ECO:0000259" key="13">
    <source>
        <dbReference type="Pfam" id="PF08345"/>
    </source>
</evidence>
<protein>
    <recommendedName>
        <fullName evidence="9">Flagellar M-ring protein</fullName>
    </recommendedName>
</protein>
<evidence type="ECO:0000256" key="10">
    <source>
        <dbReference type="SAM" id="MobiDB-lite"/>
    </source>
</evidence>
<feature type="transmembrane region" description="Helical" evidence="11">
    <location>
        <begin position="17"/>
        <end position="37"/>
    </location>
</feature>
<keyword evidence="14" id="KW-0969">Cilium</keyword>
<dbReference type="PANTHER" id="PTHR30046">
    <property type="entry name" value="FLAGELLAR M-RING PROTEIN"/>
    <property type="match status" value="1"/>
</dbReference>
<evidence type="ECO:0000313" key="14">
    <source>
        <dbReference type="EMBL" id="WNM56756.1"/>
    </source>
</evidence>
<comment type="similarity">
    <text evidence="3 9">Belongs to the FliF family.</text>
</comment>
<comment type="function">
    <text evidence="9">The M ring may be actively involved in energy transduction.</text>
</comment>
<comment type="subcellular location">
    <subcellularLocation>
        <location evidence="1 9">Bacterial flagellum basal body</location>
    </subcellularLocation>
    <subcellularLocation>
        <location evidence="2">Cell membrane</location>
        <topology evidence="2">Multi-pass membrane protein</topology>
    </subcellularLocation>
</comment>
<evidence type="ECO:0000256" key="4">
    <source>
        <dbReference type="ARBA" id="ARBA00022475"/>
    </source>
</evidence>
<sequence length="530" mass="57573">MDSLLSNFQALSLTQRIGVVVVLALALATIPMLMMVGRAPELVVLFSQLNPDDTRAIIQELGKQGAVYEVGEGGNTIKVPAERVHELRLQLASLGLPESAGVGFEIFDRTGLGVTPFTQQMNYRRALQGELARTIGQLSQVERVRVHLVMPEKRLFATEQKPAQAAVVLTLKRGAPLGGTQVQGIVHLVASSVEGLEPGQVTVVDNHGQVLSQNSADSDAQLTASQIETQRRVERDLEQRVQTMLDQVLGRDKSVIRVTAPLEFRQVEITEESFDPNSQVVRSENRSQEKVLESGSTHGGPGVPGVRSNVPSELKAGNGTEQKEAKRKNETLNYEVNRKVSKIIEPTGAIKRLSVAVLVDGTYEAAQGAEGQGTGNTSEKKYVPRPEQEIQNLVQIVKKAVGFSEERGDQIEVINVPFESPTILEGEESLTAGVQSFLASWGGFLKPVLFFFLGVMVLWFVVRPMALNLTKPTAAAVVLPQKGLPATVTEYEAEISETPQEQAIKLAADNPASAAQVIRTWIKEEQGEKA</sequence>
<dbReference type="GO" id="GO:0009431">
    <property type="term" value="C:bacterial-type flagellum basal body, MS ring"/>
    <property type="evidence" value="ECO:0007669"/>
    <property type="project" value="InterPro"/>
</dbReference>
<feature type="domain" description="Flagellar M-ring N-terminal" evidence="12">
    <location>
        <begin position="39"/>
        <end position="213"/>
    </location>
</feature>
<evidence type="ECO:0000256" key="7">
    <source>
        <dbReference type="ARBA" id="ARBA00023136"/>
    </source>
</evidence>
<evidence type="ECO:0000256" key="9">
    <source>
        <dbReference type="PIRNR" id="PIRNR004862"/>
    </source>
</evidence>
<proteinExistence type="inferred from homology"/>
<keyword evidence="8 9" id="KW-0975">Bacterial flagellum</keyword>
<dbReference type="Pfam" id="PF08345">
    <property type="entry name" value="YscJ_FliF_C"/>
    <property type="match status" value="1"/>
</dbReference>
<dbReference type="RefSeq" id="WP_312640496.1">
    <property type="nucleotide sequence ID" value="NZ_CP116967.1"/>
</dbReference>
<evidence type="ECO:0000256" key="8">
    <source>
        <dbReference type="ARBA" id="ARBA00023143"/>
    </source>
</evidence>
<keyword evidence="14" id="KW-0966">Cell projection</keyword>
<evidence type="ECO:0000256" key="6">
    <source>
        <dbReference type="ARBA" id="ARBA00022989"/>
    </source>
</evidence>
<evidence type="ECO:0000256" key="11">
    <source>
        <dbReference type="SAM" id="Phobius"/>
    </source>
</evidence>
<accession>A0AA96GFC8</accession>
<reference evidence="14 15" key="1">
    <citation type="submission" date="2023-01" db="EMBL/GenBank/DDBJ databases">
        <title>Cultivation and genomic characterization of new, ubiquitous marine nitrite-oxidizing bacteria from the Nitrospirales.</title>
        <authorList>
            <person name="Mueller A.J."/>
            <person name="Daebeler A."/>
            <person name="Herbold C.W."/>
            <person name="Kirkegaard R.H."/>
            <person name="Daims H."/>
        </authorList>
    </citation>
    <scope>NUCLEOTIDE SEQUENCE [LARGE SCALE GENOMIC DNA]</scope>
    <source>
        <strain evidence="14 15">VA</strain>
    </source>
</reference>
<evidence type="ECO:0000259" key="12">
    <source>
        <dbReference type="Pfam" id="PF01514"/>
    </source>
</evidence>
<dbReference type="Pfam" id="PF01514">
    <property type="entry name" value="YscJ_FliF"/>
    <property type="match status" value="1"/>
</dbReference>
<keyword evidence="5 11" id="KW-0812">Transmembrane</keyword>
<evidence type="ECO:0000256" key="3">
    <source>
        <dbReference type="ARBA" id="ARBA00007971"/>
    </source>
</evidence>
<organism evidence="14 15">
    <name type="scientific">Candidatus Nitrospira allomarina</name>
    <dbReference type="NCBI Taxonomy" id="3020900"/>
    <lineage>
        <taxon>Bacteria</taxon>
        <taxon>Pseudomonadati</taxon>
        <taxon>Nitrospirota</taxon>
        <taxon>Nitrospiria</taxon>
        <taxon>Nitrospirales</taxon>
        <taxon>Nitrospiraceae</taxon>
        <taxon>Nitrospira</taxon>
    </lineage>
</organism>
<dbReference type="AlphaFoldDB" id="A0AA96GFC8"/>
<keyword evidence="4" id="KW-1003">Cell membrane</keyword>
<keyword evidence="7 11" id="KW-0472">Membrane</keyword>
<keyword evidence="15" id="KW-1185">Reference proteome</keyword>
<dbReference type="GO" id="GO:0005886">
    <property type="term" value="C:plasma membrane"/>
    <property type="evidence" value="ECO:0007669"/>
    <property type="project" value="UniProtKB-SubCell"/>
</dbReference>
<dbReference type="NCBIfam" id="TIGR00206">
    <property type="entry name" value="fliF"/>
    <property type="match status" value="1"/>
</dbReference>
<dbReference type="PANTHER" id="PTHR30046:SF0">
    <property type="entry name" value="FLAGELLAR M-RING PROTEIN"/>
    <property type="match status" value="1"/>
</dbReference>
<dbReference type="InterPro" id="IPR013556">
    <property type="entry name" value="Flag_M-ring_C"/>
</dbReference>
<feature type="region of interest" description="Disordered" evidence="10">
    <location>
        <begin position="274"/>
        <end position="330"/>
    </location>
</feature>
<dbReference type="InterPro" id="IPR006182">
    <property type="entry name" value="FliF_N_dom"/>
</dbReference>
<dbReference type="PRINTS" id="PR01009">
    <property type="entry name" value="FLGMRINGFLIF"/>
</dbReference>
<dbReference type="InterPro" id="IPR043427">
    <property type="entry name" value="YscJ/FliF"/>
</dbReference>
<dbReference type="GO" id="GO:0003774">
    <property type="term" value="F:cytoskeletal motor activity"/>
    <property type="evidence" value="ECO:0007669"/>
    <property type="project" value="InterPro"/>
</dbReference>
<keyword evidence="6 11" id="KW-1133">Transmembrane helix</keyword>
<dbReference type="GO" id="GO:0071973">
    <property type="term" value="P:bacterial-type flagellum-dependent cell motility"/>
    <property type="evidence" value="ECO:0007669"/>
    <property type="project" value="InterPro"/>
</dbReference>
<dbReference type="Gene3D" id="3.30.300.30">
    <property type="match status" value="1"/>
</dbReference>
<feature type="domain" description="Flagellar M-ring C-terminal" evidence="13">
    <location>
        <begin position="245"/>
        <end position="418"/>
    </location>
</feature>